<dbReference type="GO" id="GO:0008757">
    <property type="term" value="F:S-adenosylmethionine-dependent methyltransferase activity"/>
    <property type="evidence" value="ECO:0007669"/>
    <property type="project" value="InterPro"/>
</dbReference>
<feature type="domain" description="Methyltransferase type 11" evidence="3">
    <location>
        <begin position="64"/>
        <end position="153"/>
    </location>
</feature>
<accession>A0A4P9Y3E7</accession>
<keyword evidence="5" id="KW-1185">Reference proteome</keyword>
<dbReference type="Gene3D" id="3.40.50.150">
    <property type="entry name" value="Vaccinia Virus protein VP39"/>
    <property type="match status" value="1"/>
</dbReference>
<evidence type="ECO:0000313" key="4">
    <source>
        <dbReference type="EMBL" id="RKP13214.1"/>
    </source>
</evidence>
<dbReference type="GO" id="GO:0005737">
    <property type="term" value="C:cytoplasm"/>
    <property type="evidence" value="ECO:0007669"/>
    <property type="project" value="TreeGrafter"/>
</dbReference>
<gene>
    <name evidence="4" type="ORF">BJ684DRAFT_16372</name>
</gene>
<reference evidence="5" key="1">
    <citation type="journal article" date="2018" name="Nat. Microbiol.">
        <title>Leveraging single-cell genomics to expand the fungal tree of life.</title>
        <authorList>
            <person name="Ahrendt S.R."/>
            <person name="Quandt C.A."/>
            <person name="Ciobanu D."/>
            <person name="Clum A."/>
            <person name="Salamov A."/>
            <person name="Andreopoulos B."/>
            <person name="Cheng J.F."/>
            <person name="Woyke T."/>
            <person name="Pelin A."/>
            <person name="Henrissat B."/>
            <person name="Reynolds N.K."/>
            <person name="Benny G.L."/>
            <person name="Smith M.E."/>
            <person name="James T.Y."/>
            <person name="Grigoriev I.V."/>
        </authorList>
    </citation>
    <scope>NUCLEOTIDE SEQUENCE [LARGE SCALE GENOMIC DNA]</scope>
</reference>
<keyword evidence="2 4" id="KW-0808">Transferase</keyword>
<dbReference type="InterPro" id="IPR013216">
    <property type="entry name" value="Methyltransf_11"/>
</dbReference>
<dbReference type="AlphaFoldDB" id="A0A4P9Y3E7"/>
<evidence type="ECO:0000313" key="5">
    <source>
        <dbReference type="Proteomes" id="UP000267251"/>
    </source>
</evidence>
<dbReference type="GO" id="GO:0030488">
    <property type="term" value="P:tRNA methylation"/>
    <property type="evidence" value="ECO:0007669"/>
    <property type="project" value="TreeGrafter"/>
</dbReference>
<dbReference type="SUPFAM" id="SSF53335">
    <property type="entry name" value="S-adenosyl-L-methionine-dependent methyltransferases"/>
    <property type="match status" value="1"/>
</dbReference>
<dbReference type="InterPro" id="IPR029063">
    <property type="entry name" value="SAM-dependent_MTases_sf"/>
</dbReference>
<dbReference type="GO" id="GO:0106335">
    <property type="term" value="F:tRNA (5-carboxymethyluridine(34)-5-O)-methyltransferase activity"/>
    <property type="evidence" value="ECO:0007669"/>
    <property type="project" value="TreeGrafter"/>
</dbReference>
<dbReference type="PANTHER" id="PTHR13069">
    <property type="entry name" value="ALKYLATED DNA REPAIR PROTEIN ALKB HOMOLOG 8"/>
    <property type="match status" value="1"/>
</dbReference>
<dbReference type="InterPro" id="IPR051422">
    <property type="entry name" value="AlkB_tRNA_MeTrf/Diox"/>
</dbReference>
<protein>
    <submittedName>
        <fullName evidence="4">S-adenosyl-L-methionine-dependent methyltransferase</fullName>
    </submittedName>
</protein>
<dbReference type="PANTHER" id="PTHR13069:SF21">
    <property type="entry name" value="ALKYLATED DNA REPAIR PROTEIN ALKB HOMOLOG 8"/>
    <property type="match status" value="1"/>
</dbReference>
<dbReference type="OrthoDB" id="271595at2759"/>
<dbReference type="GO" id="GO:0002098">
    <property type="term" value="P:tRNA wobble uridine modification"/>
    <property type="evidence" value="ECO:0007669"/>
    <property type="project" value="TreeGrafter"/>
</dbReference>
<dbReference type="Proteomes" id="UP000267251">
    <property type="component" value="Unassembled WGS sequence"/>
</dbReference>
<keyword evidence="1 4" id="KW-0489">Methyltransferase</keyword>
<proteinExistence type="predicted"/>
<organism evidence="4 5">
    <name type="scientific">Piptocephalis cylindrospora</name>
    <dbReference type="NCBI Taxonomy" id="1907219"/>
    <lineage>
        <taxon>Eukaryota</taxon>
        <taxon>Fungi</taxon>
        <taxon>Fungi incertae sedis</taxon>
        <taxon>Zoopagomycota</taxon>
        <taxon>Zoopagomycotina</taxon>
        <taxon>Zoopagomycetes</taxon>
        <taxon>Zoopagales</taxon>
        <taxon>Piptocephalidaceae</taxon>
        <taxon>Piptocephalis</taxon>
    </lineage>
</organism>
<evidence type="ECO:0000256" key="1">
    <source>
        <dbReference type="ARBA" id="ARBA00022603"/>
    </source>
</evidence>
<dbReference type="Pfam" id="PF08241">
    <property type="entry name" value="Methyltransf_11"/>
    <property type="match status" value="1"/>
</dbReference>
<dbReference type="EMBL" id="KZ988081">
    <property type="protein sequence ID" value="RKP13214.1"/>
    <property type="molecule type" value="Genomic_DNA"/>
</dbReference>
<dbReference type="GO" id="GO:0005634">
    <property type="term" value="C:nucleus"/>
    <property type="evidence" value="ECO:0007669"/>
    <property type="project" value="TreeGrafter"/>
</dbReference>
<sequence>MSSINKPQPKAIRVQEEEAASAEASHVQAVYEDIAQHFSATRYKPWPVVERFLGSLPAGSLGADVGCGNGKYLGVRPDLVTLGSDRCKGLVQVCRERGFEAAIADNLELPYRPELFDFCLSIAVIHHFASEERRVAALVALLRLLRPGGKLLVFVWALEQKGKRNFSADEPDVLVPWVIPSSLKSLAKKEEGSQEDATEKVHQRYYHLFQQGELPRLTQQAFLACPGAFTLQEEGYDRDNWFVIVERQVERV</sequence>
<evidence type="ECO:0000259" key="3">
    <source>
        <dbReference type="Pfam" id="PF08241"/>
    </source>
</evidence>
<name>A0A4P9Y3E7_9FUNG</name>
<evidence type="ECO:0000256" key="2">
    <source>
        <dbReference type="ARBA" id="ARBA00022679"/>
    </source>
</evidence>
<dbReference type="GO" id="GO:0000049">
    <property type="term" value="F:tRNA binding"/>
    <property type="evidence" value="ECO:0007669"/>
    <property type="project" value="TreeGrafter"/>
</dbReference>